<dbReference type="Pfam" id="PF19459">
    <property type="entry name" value="DUF5996"/>
    <property type="match status" value="1"/>
</dbReference>
<dbReference type="KEGG" id="mhz:Metho_1125"/>
<protein>
    <recommendedName>
        <fullName evidence="3">Ava_C0101 and related proteins</fullName>
    </recommendedName>
</protein>
<evidence type="ECO:0000313" key="2">
    <source>
        <dbReference type="Proteomes" id="UP000010866"/>
    </source>
</evidence>
<organism evidence="1 2">
    <name type="scientific">Methanomethylovorans hollandica (strain DSM 15978 / NBRC 107637 / DMS1)</name>
    <dbReference type="NCBI Taxonomy" id="867904"/>
    <lineage>
        <taxon>Archaea</taxon>
        <taxon>Methanobacteriati</taxon>
        <taxon>Methanobacteriota</taxon>
        <taxon>Stenosarchaea group</taxon>
        <taxon>Methanomicrobia</taxon>
        <taxon>Methanosarcinales</taxon>
        <taxon>Methanosarcinaceae</taxon>
        <taxon>Methanomethylovorans</taxon>
    </lineage>
</organism>
<keyword evidence="2" id="KW-1185">Reference proteome</keyword>
<name>L0KZF0_METHD</name>
<sequence>MRFMEDGKKETWPELSFEEGKETYQTIHLWTQIVGKIKLTKMPWINHSWHVTLMVTPVGLTTGDIPSNGKHFQIDFDFLNHKLEITTSQNEVRTFNLLSLSIGAFYRNILSSLEELGIEVKINPVPSEMENPTPFDKDERNFYVPAIATALHYALLKSNEVFTQFRAGFIGKCSPVHFFWGSFDLAVSRFSGRKAPPHPGGIPNFPDWVAIDAYSHEVSSCGFWPGNEAVPFAAFYSYIYPEPQGFKSAAIKPENAYYHKDLREFILPYKEVQQASDPSQMLLDFLNTTYRAAADAAYWDRENLERQ</sequence>
<dbReference type="EMBL" id="CP003362">
    <property type="protein sequence ID" value="AGB49359.1"/>
    <property type="molecule type" value="Genomic_DNA"/>
</dbReference>
<dbReference type="Proteomes" id="UP000010866">
    <property type="component" value="Chromosome"/>
</dbReference>
<dbReference type="InterPro" id="IPR046038">
    <property type="entry name" value="DUF5996"/>
</dbReference>
<dbReference type="HOGENOM" id="CLU_054566_0_0_2"/>
<evidence type="ECO:0000313" key="1">
    <source>
        <dbReference type="EMBL" id="AGB49359.1"/>
    </source>
</evidence>
<reference evidence="2" key="1">
    <citation type="submission" date="2012-02" db="EMBL/GenBank/DDBJ databases">
        <title>Complete sequence of chromosome of Methanomethylovorans hollandica DSM 15978.</title>
        <authorList>
            <person name="Lucas S."/>
            <person name="Copeland A."/>
            <person name="Lapidus A."/>
            <person name="Glavina del Rio T."/>
            <person name="Dalin E."/>
            <person name="Tice H."/>
            <person name="Bruce D."/>
            <person name="Goodwin L."/>
            <person name="Pitluck S."/>
            <person name="Peters L."/>
            <person name="Mikhailova N."/>
            <person name="Held B."/>
            <person name="Kyrpides N."/>
            <person name="Mavromatis K."/>
            <person name="Ivanova N."/>
            <person name="Brettin T."/>
            <person name="Detter J.C."/>
            <person name="Han C."/>
            <person name="Larimer F."/>
            <person name="Land M."/>
            <person name="Hauser L."/>
            <person name="Markowitz V."/>
            <person name="Cheng J.-F."/>
            <person name="Hugenholtz P."/>
            <person name="Woyke T."/>
            <person name="Wu D."/>
            <person name="Spring S."/>
            <person name="Schroeder M."/>
            <person name="Brambilla E."/>
            <person name="Klenk H.-P."/>
            <person name="Eisen J.A."/>
        </authorList>
    </citation>
    <scope>NUCLEOTIDE SEQUENCE [LARGE SCALE GENOMIC DNA]</scope>
    <source>
        <strain evidence="2">DSM 15978 / NBRC 107637 / DMS1</strain>
    </source>
</reference>
<dbReference type="AlphaFoldDB" id="L0KZF0"/>
<proteinExistence type="predicted"/>
<gene>
    <name evidence="1" type="ordered locus">Metho_1125</name>
</gene>
<evidence type="ECO:0008006" key="3">
    <source>
        <dbReference type="Google" id="ProtNLM"/>
    </source>
</evidence>
<accession>L0KZF0</accession>